<dbReference type="CDD" id="cd06225">
    <property type="entry name" value="HAMP"/>
    <property type="match status" value="1"/>
</dbReference>
<dbReference type="Gene3D" id="1.10.287.950">
    <property type="entry name" value="Methyl-accepting chemotaxis protein"/>
    <property type="match status" value="1"/>
</dbReference>
<gene>
    <name evidence="7" type="ORF">H9742_12020</name>
</gene>
<keyword evidence="4" id="KW-0812">Transmembrane</keyword>
<dbReference type="GO" id="GO:0005886">
    <property type="term" value="C:plasma membrane"/>
    <property type="evidence" value="ECO:0007669"/>
    <property type="project" value="TreeGrafter"/>
</dbReference>
<keyword evidence="1" id="KW-0145">Chemotaxis</keyword>
<dbReference type="SMART" id="SM00304">
    <property type="entry name" value="HAMP"/>
    <property type="match status" value="1"/>
</dbReference>
<sequence>MMKERKSFKRNLKVIFGTITLLLILSQTLSIIEIMGLGSVTGNIISQLVILAINVTAVWAGYTVLSKKLLAPLIEMDGAAMELAAGNLNIDINHESKDEVGYLADSFRGLIAGENLIINDMTHIIRQFNEGNFDQRTSCEAEYKGSFAIILDELRALAISFSTTMAGIDEAAEQVSVGSDDLSGCSQDLARGAADQAAAVEQLLASVITITESVSENTAAVNQANDNVKVINEQAEASCRKMDELTDAMGSIKDASSEIEEIIGNIEDIASQTNLLSLNAAIEAARAGEAGKGFAVVADQIRKLAENSAASAVMTRKLLTRSIEDIQRGNDIAQETAQAMQLVLQELGELLVAAEQIKAGSSSQEKTMKEIEEGVEQITSVIQNNSAAAQENSATSQQLAAQAMLLKGMVQQFKLRQA</sequence>
<keyword evidence="4" id="KW-0472">Membrane</keyword>
<dbReference type="GO" id="GO:0007165">
    <property type="term" value="P:signal transduction"/>
    <property type="evidence" value="ECO:0007669"/>
    <property type="project" value="UniProtKB-KW"/>
</dbReference>
<dbReference type="PANTHER" id="PTHR43531:SF11">
    <property type="entry name" value="METHYL-ACCEPTING CHEMOTAXIS PROTEIN 3"/>
    <property type="match status" value="1"/>
</dbReference>
<evidence type="ECO:0000313" key="8">
    <source>
        <dbReference type="Proteomes" id="UP000824265"/>
    </source>
</evidence>
<evidence type="ECO:0000256" key="3">
    <source>
        <dbReference type="PROSITE-ProRule" id="PRU00284"/>
    </source>
</evidence>
<dbReference type="GO" id="GO:0004888">
    <property type="term" value="F:transmembrane signaling receptor activity"/>
    <property type="evidence" value="ECO:0007669"/>
    <property type="project" value="TreeGrafter"/>
</dbReference>
<keyword evidence="4" id="KW-1133">Transmembrane helix</keyword>
<protein>
    <submittedName>
        <fullName evidence="7">HAMP domain-containing protein</fullName>
    </submittedName>
</protein>
<dbReference type="AlphaFoldDB" id="A0A9D1R5R5"/>
<comment type="caution">
    <text evidence="7">The sequence shown here is derived from an EMBL/GenBank/DDBJ whole genome shotgun (WGS) entry which is preliminary data.</text>
</comment>
<dbReference type="GO" id="GO:0006935">
    <property type="term" value="P:chemotaxis"/>
    <property type="evidence" value="ECO:0007669"/>
    <property type="project" value="UniProtKB-KW"/>
</dbReference>
<comment type="similarity">
    <text evidence="2">Belongs to the methyl-accepting chemotaxis (MCP) protein family.</text>
</comment>
<feature type="transmembrane region" description="Helical" evidence="4">
    <location>
        <begin position="40"/>
        <end position="65"/>
    </location>
</feature>
<evidence type="ECO:0000256" key="1">
    <source>
        <dbReference type="ARBA" id="ARBA00022500"/>
    </source>
</evidence>
<keyword evidence="3" id="KW-0807">Transducer</keyword>
<reference evidence="7" key="2">
    <citation type="submission" date="2021-04" db="EMBL/GenBank/DDBJ databases">
        <authorList>
            <person name="Gilroy R."/>
        </authorList>
    </citation>
    <scope>NUCLEOTIDE SEQUENCE</scope>
    <source>
        <strain evidence="7">CHK195-6426</strain>
    </source>
</reference>
<dbReference type="PANTHER" id="PTHR43531">
    <property type="entry name" value="PROTEIN ICFG"/>
    <property type="match status" value="1"/>
</dbReference>
<dbReference type="InterPro" id="IPR003660">
    <property type="entry name" value="HAMP_dom"/>
</dbReference>
<dbReference type="SMART" id="SM00283">
    <property type="entry name" value="MA"/>
    <property type="match status" value="1"/>
</dbReference>
<evidence type="ECO:0000313" key="7">
    <source>
        <dbReference type="EMBL" id="HIW82221.1"/>
    </source>
</evidence>
<proteinExistence type="inferred from homology"/>
<dbReference type="Pfam" id="PF00015">
    <property type="entry name" value="MCPsignal"/>
    <property type="match status" value="1"/>
</dbReference>
<evidence type="ECO:0000259" key="6">
    <source>
        <dbReference type="PROSITE" id="PS50885"/>
    </source>
</evidence>
<dbReference type="PROSITE" id="PS50885">
    <property type="entry name" value="HAMP"/>
    <property type="match status" value="1"/>
</dbReference>
<dbReference type="EMBL" id="DXGH01000066">
    <property type="protein sequence ID" value="HIW82221.1"/>
    <property type="molecule type" value="Genomic_DNA"/>
</dbReference>
<organism evidence="7 8">
    <name type="scientific">Candidatus Acetatifactor stercoripullorum</name>
    <dbReference type="NCBI Taxonomy" id="2838414"/>
    <lineage>
        <taxon>Bacteria</taxon>
        <taxon>Bacillati</taxon>
        <taxon>Bacillota</taxon>
        <taxon>Clostridia</taxon>
        <taxon>Lachnospirales</taxon>
        <taxon>Lachnospiraceae</taxon>
        <taxon>Acetatifactor</taxon>
    </lineage>
</organism>
<dbReference type="InterPro" id="IPR051310">
    <property type="entry name" value="MCP_chemotaxis"/>
</dbReference>
<reference evidence="7" key="1">
    <citation type="journal article" date="2021" name="PeerJ">
        <title>Extensive microbial diversity within the chicken gut microbiome revealed by metagenomics and culture.</title>
        <authorList>
            <person name="Gilroy R."/>
            <person name="Ravi A."/>
            <person name="Getino M."/>
            <person name="Pursley I."/>
            <person name="Horton D.L."/>
            <person name="Alikhan N.F."/>
            <person name="Baker D."/>
            <person name="Gharbi K."/>
            <person name="Hall N."/>
            <person name="Watson M."/>
            <person name="Adriaenssens E.M."/>
            <person name="Foster-Nyarko E."/>
            <person name="Jarju S."/>
            <person name="Secka A."/>
            <person name="Antonio M."/>
            <person name="Oren A."/>
            <person name="Chaudhuri R.R."/>
            <person name="La Ragione R."/>
            <person name="Hildebrand F."/>
            <person name="Pallen M.J."/>
        </authorList>
    </citation>
    <scope>NUCLEOTIDE SEQUENCE</scope>
    <source>
        <strain evidence="7">CHK195-6426</strain>
    </source>
</reference>
<evidence type="ECO:0000259" key="5">
    <source>
        <dbReference type="PROSITE" id="PS50111"/>
    </source>
</evidence>
<dbReference type="Pfam" id="PF00672">
    <property type="entry name" value="HAMP"/>
    <property type="match status" value="1"/>
</dbReference>
<evidence type="ECO:0000256" key="2">
    <source>
        <dbReference type="ARBA" id="ARBA00029447"/>
    </source>
</evidence>
<name>A0A9D1R5R5_9FIRM</name>
<feature type="domain" description="Methyl-accepting transducer" evidence="5">
    <location>
        <begin position="171"/>
        <end position="400"/>
    </location>
</feature>
<dbReference type="Proteomes" id="UP000824265">
    <property type="component" value="Unassembled WGS sequence"/>
</dbReference>
<dbReference type="InterPro" id="IPR004089">
    <property type="entry name" value="MCPsignal_dom"/>
</dbReference>
<feature type="domain" description="HAMP" evidence="6">
    <location>
        <begin position="67"/>
        <end position="119"/>
    </location>
</feature>
<dbReference type="SUPFAM" id="SSF58104">
    <property type="entry name" value="Methyl-accepting chemotaxis protein (MCP) signaling domain"/>
    <property type="match status" value="1"/>
</dbReference>
<accession>A0A9D1R5R5</accession>
<dbReference type="PROSITE" id="PS50111">
    <property type="entry name" value="CHEMOTAXIS_TRANSDUC_2"/>
    <property type="match status" value="1"/>
</dbReference>
<evidence type="ECO:0000256" key="4">
    <source>
        <dbReference type="SAM" id="Phobius"/>
    </source>
</evidence>
<dbReference type="Gene3D" id="6.10.340.10">
    <property type="match status" value="1"/>
</dbReference>